<dbReference type="GO" id="GO:0004124">
    <property type="term" value="F:cysteine synthase activity"/>
    <property type="evidence" value="ECO:0007669"/>
    <property type="project" value="TreeGrafter"/>
</dbReference>
<proteinExistence type="inferred from homology"/>
<keyword evidence="7" id="KW-0456">Lyase</keyword>
<dbReference type="STRING" id="935700.jaqu_37330"/>
<comment type="similarity">
    <text evidence="2 6">Belongs to the trans-sulfuration enzymes family.</text>
</comment>
<keyword evidence="4 5" id="KW-0663">Pyridoxal phosphate</keyword>
<gene>
    <name evidence="7" type="primary">mdeA</name>
    <name evidence="7" type="ORF">jaqu_37330</name>
</gene>
<dbReference type="InterPro" id="IPR015422">
    <property type="entry name" value="PyrdxlP-dep_Trfase_small"/>
</dbReference>
<name>A0A0D1EEX7_9RHOB</name>
<dbReference type="PIRSF" id="PIRSF001434">
    <property type="entry name" value="CGS"/>
    <property type="match status" value="1"/>
</dbReference>
<evidence type="ECO:0000313" key="8">
    <source>
        <dbReference type="Proteomes" id="UP000032232"/>
    </source>
</evidence>
<dbReference type="Proteomes" id="UP000032232">
    <property type="component" value="Unassembled WGS sequence"/>
</dbReference>
<dbReference type="GO" id="GO:0018826">
    <property type="term" value="F:methionine gamma-lyase activity"/>
    <property type="evidence" value="ECO:0007669"/>
    <property type="project" value="UniProtKB-EC"/>
</dbReference>
<dbReference type="RefSeq" id="WP_043920489.1">
    <property type="nucleotide sequence ID" value="NZ_FZPF01000010.1"/>
</dbReference>
<evidence type="ECO:0000313" key="7">
    <source>
        <dbReference type="EMBL" id="KIT14445.1"/>
    </source>
</evidence>
<comment type="cofactor">
    <cofactor evidence="1 6">
        <name>pyridoxal 5'-phosphate</name>
        <dbReference type="ChEBI" id="CHEBI:597326"/>
    </cofactor>
</comment>
<organism evidence="7 8">
    <name type="scientific">Jannaschia aquimarina</name>
    <dbReference type="NCBI Taxonomy" id="935700"/>
    <lineage>
        <taxon>Bacteria</taxon>
        <taxon>Pseudomonadati</taxon>
        <taxon>Pseudomonadota</taxon>
        <taxon>Alphaproteobacteria</taxon>
        <taxon>Rhodobacterales</taxon>
        <taxon>Roseobacteraceae</taxon>
        <taxon>Jannaschia</taxon>
    </lineage>
</organism>
<keyword evidence="3" id="KW-0808">Transferase</keyword>
<dbReference type="PANTHER" id="PTHR43797">
    <property type="entry name" value="HOMOCYSTEINE/CYSTEINE SYNTHASE"/>
    <property type="match status" value="1"/>
</dbReference>
<dbReference type="NCBIfam" id="TIGR01326">
    <property type="entry name" value="OAH_OAS_sulfhy"/>
    <property type="match status" value="1"/>
</dbReference>
<dbReference type="FunFam" id="3.40.640.10:FF:000035">
    <property type="entry name" value="O-succinylhomoserine sulfhydrylase"/>
    <property type="match status" value="1"/>
</dbReference>
<comment type="caution">
    <text evidence="7">The sequence shown here is derived from an EMBL/GenBank/DDBJ whole genome shotgun (WGS) entry which is preliminary data.</text>
</comment>
<dbReference type="GO" id="GO:0005737">
    <property type="term" value="C:cytoplasm"/>
    <property type="evidence" value="ECO:0007669"/>
    <property type="project" value="TreeGrafter"/>
</dbReference>
<dbReference type="InterPro" id="IPR015424">
    <property type="entry name" value="PyrdxlP-dep_Trfase"/>
</dbReference>
<evidence type="ECO:0000256" key="3">
    <source>
        <dbReference type="ARBA" id="ARBA00022679"/>
    </source>
</evidence>
<dbReference type="EC" id="4.4.1.11" evidence="7"/>
<dbReference type="OrthoDB" id="9805807at2"/>
<dbReference type="InterPro" id="IPR000277">
    <property type="entry name" value="Cys/Met-Metab_PyrdxlP-dep_enz"/>
</dbReference>
<dbReference type="GO" id="GO:0071269">
    <property type="term" value="P:L-homocysteine biosynthetic process"/>
    <property type="evidence" value="ECO:0007669"/>
    <property type="project" value="TreeGrafter"/>
</dbReference>
<accession>A0A0D1EEX7</accession>
<keyword evidence="8" id="KW-1185">Reference proteome</keyword>
<dbReference type="PATRIC" id="fig|935700.4.peg.3848"/>
<evidence type="ECO:0000256" key="6">
    <source>
        <dbReference type="RuleBase" id="RU362118"/>
    </source>
</evidence>
<dbReference type="GO" id="GO:0006535">
    <property type="term" value="P:cysteine biosynthetic process from serine"/>
    <property type="evidence" value="ECO:0007669"/>
    <property type="project" value="TreeGrafter"/>
</dbReference>
<evidence type="ECO:0000256" key="2">
    <source>
        <dbReference type="ARBA" id="ARBA00009077"/>
    </source>
</evidence>
<dbReference type="CDD" id="cd00614">
    <property type="entry name" value="CGS_like"/>
    <property type="match status" value="1"/>
</dbReference>
<dbReference type="EMBL" id="JYFE01000074">
    <property type="protein sequence ID" value="KIT14445.1"/>
    <property type="molecule type" value="Genomic_DNA"/>
</dbReference>
<dbReference type="SUPFAM" id="SSF53383">
    <property type="entry name" value="PLP-dependent transferases"/>
    <property type="match status" value="1"/>
</dbReference>
<sequence>MTQTRQYGFDTLQIHAGARPDPATGARQTPIYQSTAFVFRDADHAAALFNLQEVGFIYSRLTNPTVAVLQERIATLEGGVGAVCCSSGHAAQIMALFPLMQPGCNVVASTRLYGGTVTQFSQTIKRFGWSAKFVDFDDLDAVRDAIDDNTRAVFGEAIANPGGYIMDVRAVADVADAAGVPLIIDNTSATPYLVRPIEHGATLVVHSTTKYLTGNGTVTGGAVVDSGKFDWSASGKFPSLSEPEPAYHGLRFHETFGNLAFTFHGIAIGLRDLGMTMNPQAAHYTLMGIETLSLRMERHVLNAQKIATWLEQHPAVERVTFAGLPSSPYHERAKTVCPKGAGALFTFALKGGYDACVKFIDSVEIFSHVANLGDTRSLCIHSASTTHRQLSPEQQEAAGAGPNVVRVSIGIEDADDLIADLDQALAKAAPQMAAE</sequence>
<dbReference type="Gene3D" id="3.40.640.10">
    <property type="entry name" value="Type I PLP-dependent aspartate aminotransferase-like (Major domain)"/>
    <property type="match status" value="1"/>
</dbReference>
<dbReference type="InterPro" id="IPR006235">
    <property type="entry name" value="OAc-hSer/O-AcSer_sulfhydrylase"/>
</dbReference>
<evidence type="ECO:0000256" key="1">
    <source>
        <dbReference type="ARBA" id="ARBA00001933"/>
    </source>
</evidence>
<dbReference type="AlphaFoldDB" id="A0A0D1EEX7"/>
<dbReference type="InterPro" id="IPR015421">
    <property type="entry name" value="PyrdxlP-dep_Trfase_major"/>
</dbReference>
<dbReference type="GO" id="GO:0003961">
    <property type="term" value="F:O-acetylhomoserine aminocarboxypropyltransferase activity"/>
    <property type="evidence" value="ECO:0007669"/>
    <property type="project" value="TreeGrafter"/>
</dbReference>
<dbReference type="Gene3D" id="3.90.1150.10">
    <property type="entry name" value="Aspartate Aminotransferase, domain 1"/>
    <property type="match status" value="1"/>
</dbReference>
<reference evidence="7 8" key="1">
    <citation type="submission" date="2015-02" db="EMBL/GenBank/DDBJ databases">
        <title>Genome Sequence of Jannaschia aquimarina DSM28248, a member of the Roseobacter clade.</title>
        <authorList>
            <person name="Voget S."/>
            <person name="Daniel R."/>
        </authorList>
    </citation>
    <scope>NUCLEOTIDE SEQUENCE [LARGE SCALE GENOMIC DNA]</scope>
    <source>
        <strain evidence="7 8">GSW-M26</strain>
    </source>
</reference>
<evidence type="ECO:0000256" key="5">
    <source>
        <dbReference type="PIRSR" id="PIRSR001434-2"/>
    </source>
</evidence>
<dbReference type="GO" id="GO:0030170">
    <property type="term" value="F:pyridoxal phosphate binding"/>
    <property type="evidence" value="ECO:0007669"/>
    <property type="project" value="InterPro"/>
</dbReference>
<dbReference type="PANTHER" id="PTHR43797:SF2">
    <property type="entry name" value="HOMOCYSTEINE_CYSTEINE SYNTHASE"/>
    <property type="match status" value="1"/>
</dbReference>
<dbReference type="GO" id="GO:0019346">
    <property type="term" value="P:transsulfuration"/>
    <property type="evidence" value="ECO:0007669"/>
    <property type="project" value="InterPro"/>
</dbReference>
<evidence type="ECO:0000256" key="4">
    <source>
        <dbReference type="ARBA" id="ARBA00022898"/>
    </source>
</evidence>
<dbReference type="Pfam" id="PF01053">
    <property type="entry name" value="Cys_Met_Meta_PP"/>
    <property type="match status" value="1"/>
</dbReference>
<protein>
    <submittedName>
        <fullName evidence="7">MdeA protein</fullName>
        <ecNumber evidence="7">4.4.1.11</ecNumber>
    </submittedName>
</protein>
<feature type="modified residue" description="N6-(pyridoxal phosphate)lysine" evidence="5">
    <location>
        <position position="210"/>
    </location>
</feature>